<evidence type="ECO:0000313" key="3">
    <source>
        <dbReference type="Proteomes" id="UP001501444"/>
    </source>
</evidence>
<reference evidence="2 3" key="1">
    <citation type="journal article" date="2019" name="Int. J. Syst. Evol. Microbiol.">
        <title>The Global Catalogue of Microorganisms (GCM) 10K type strain sequencing project: providing services to taxonomists for standard genome sequencing and annotation.</title>
        <authorList>
            <consortium name="The Broad Institute Genomics Platform"/>
            <consortium name="The Broad Institute Genome Sequencing Center for Infectious Disease"/>
            <person name="Wu L."/>
            <person name="Ma J."/>
        </authorList>
    </citation>
    <scope>NUCLEOTIDE SEQUENCE [LARGE SCALE GENOMIC DNA]</scope>
    <source>
        <strain evidence="2 3">JCM 3272</strain>
    </source>
</reference>
<organism evidence="2 3">
    <name type="scientific">Dactylosporangium salmoneum</name>
    <dbReference type="NCBI Taxonomy" id="53361"/>
    <lineage>
        <taxon>Bacteria</taxon>
        <taxon>Bacillati</taxon>
        <taxon>Actinomycetota</taxon>
        <taxon>Actinomycetes</taxon>
        <taxon>Micromonosporales</taxon>
        <taxon>Micromonosporaceae</taxon>
        <taxon>Dactylosporangium</taxon>
    </lineage>
</organism>
<keyword evidence="3" id="KW-1185">Reference proteome</keyword>
<evidence type="ECO:0000313" key="2">
    <source>
        <dbReference type="EMBL" id="GAA2361438.1"/>
    </source>
</evidence>
<keyword evidence="1" id="KW-0732">Signal</keyword>
<feature type="chain" id="PRO_5046569844" description="Peptidase inhibitor family I36" evidence="1">
    <location>
        <begin position="33"/>
        <end position="199"/>
    </location>
</feature>
<comment type="caution">
    <text evidence="2">The sequence shown here is derived from an EMBL/GenBank/DDBJ whole genome shotgun (WGS) entry which is preliminary data.</text>
</comment>
<dbReference type="EMBL" id="BAAARV010000053">
    <property type="protein sequence ID" value="GAA2361438.1"/>
    <property type="molecule type" value="Genomic_DNA"/>
</dbReference>
<feature type="signal peptide" evidence="1">
    <location>
        <begin position="1"/>
        <end position="32"/>
    </location>
</feature>
<accession>A0ABN3GUS2</accession>
<sequence>MRHRKPRRLATLATAILVAIAGTLLISSPARADDPGDGCYYDIRPVGHLTYIMGRRQLYGSAGTDDTITTETIGWLQQEYSSSCHHMAAHLHLYGGNQGSWYAPWTATVYNWHNTPSGSFLFSTGQWSPGLTSATDIYSWGEDIHDSRYHAFSVHADFQTDHRGKMSCSVSTDTHDYNTGGNTASGYARNYCTGAVNQY</sequence>
<evidence type="ECO:0000256" key="1">
    <source>
        <dbReference type="SAM" id="SignalP"/>
    </source>
</evidence>
<evidence type="ECO:0008006" key="4">
    <source>
        <dbReference type="Google" id="ProtNLM"/>
    </source>
</evidence>
<name>A0ABN3GUS2_9ACTN</name>
<gene>
    <name evidence="2" type="ORF">GCM10010170_056800</name>
</gene>
<dbReference type="Proteomes" id="UP001501444">
    <property type="component" value="Unassembled WGS sequence"/>
</dbReference>
<protein>
    <recommendedName>
        <fullName evidence="4">Peptidase inhibitor family I36</fullName>
    </recommendedName>
</protein>
<proteinExistence type="predicted"/>